<dbReference type="OMA" id="YAINFAH"/>
<evidence type="ECO:0008006" key="8">
    <source>
        <dbReference type="Google" id="ProtNLM"/>
    </source>
</evidence>
<keyword evidence="7" id="KW-1185">Reference proteome</keyword>
<keyword evidence="4 5" id="KW-0472">Membrane</keyword>
<evidence type="ECO:0000313" key="7">
    <source>
        <dbReference type="Proteomes" id="UP000258309"/>
    </source>
</evidence>
<comment type="caution">
    <text evidence="6">The sequence shown here is derived from an EMBL/GenBank/DDBJ whole genome shotgun (WGS) entry which is preliminary data.</text>
</comment>
<feature type="transmembrane region" description="Helical" evidence="5">
    <location>
        <begin position="55"/>
        <end position="73"/>
    </location>
</feature>
<proteinExistence type="predicted"/>
<keyword evidence="2 5" id="KW-0812">Transmembrane</keyword>
<sequence>MPIDNSLLEGCHAIIPGLATSYGYIPSRAAGITFCVLFALTLIGHLFRSIQYRTWSSYLLTIAAATEILGWAGRTWNSKCPYNNHAFLMQITTLVIAPVFVAAAIYVVFGYLIRHRDRDEQYSLLKPKLYLWVFCTCDVIALLIQASGAGVASHQFNTGGNTTGGTHIVAGGIIFQLATMTCFLSCVVYFLVKSRNLPISRQEGLVLGAMIVSYITIYIRSVYRAVALLQGWRGELTTHERYFIALDGSMLVIALAVFNFLDPVVLLGVNKKQPRASVTTEAEIDLTSTTNGLGK</sequence>
<gene>
    <name evidence="6" type="ORF">B7463_g3073</name>
</gene>
<dbReference type="Proteomes" id="UP000258309">
    <property type="component" value="Unassembled WGS sequence"/>
</dbReference>
<dbReference type="OrthoDB" id="1844152at2759"/>
<feature type="transmembrane region" description="Helical" evidence="5">
    <location>
        <begin position="85"/>
        <end position="109"/>
    </location>
</feature>
<evidence type="ECO:0000256" key="2">
    <source>
        <dbReference type="ARBA" id="ARBA00022692"/>
    </source>
</evidence>
<evidence type="ECO:0000256" key="5">
    <source>
        <dbReference type="SAM" id="Phobius"/>
    </source>
</evidence>
<feature type="transmembrane region" description="Helical" evidence="5">
    <location>
        <begin position="243"/>
        <end position="267"/>
    </location>
</feature>
<dbReference type="Pfam" id="PF04479">
    <property type="entry name" value="RTA1"/>
    <property type="match status" value="1"/>
</dbReference>
<dbReference type="PANTHER" id="PTHR31465">
    <property type="entry name" value="PROTEIN RTA1-RELATED"/>
    <property type="match status" value="1"/>
</dbReference>
<accession>A0A3E2HIM8</accession>
<feature type="non-terminal residue" evidence="6">
    <location>
        <position position="1"/>
    </location>
</feature>
<dbReference type="InterPro" id="IPR007568">
    <property type="entry name" value="RTA1"/>
</dbReference>
<dbReference type="AlphaFoldDB" id="A0A3E2HIM8"/>
<protein>
    <recommendedName>
        <fullName evidence="8">RTA1-domain-containing protein</fullName>
    </recommendedName>
</protein>
<feature type="transmembrane region" description="Helical" evidence="5">
    <location>
        <begin position="25"/>
        <end position="43"/>
    </location>
</feature>
<keyword evidence="3 5" id="KW-1133">Transmembrane helix</keyword>
<reference evidence="6 7" key="1">
    <citation type="submission" date="2018-05" db="EMBL/GenBank/DDBJ databases">
        <title>Draft genome sequence of Scytalidium lignicola DSM 105466, a ubiquitous saprotrophic fungus.</title>
        <authorList>
            <person name="Buettner E."/>
            <person name="Gebauer A.M."/>
            <person name="Hofrichter M."/>
            <person name="Liers C."/>
            <person name="Kellner H."/>
        </authorList>
    </citation>
    <scope>NUCLEOTIDE SEQUENCE [LARGE SCALE GENOMIC DNA]</scope>
    <source>
        <strain evidence="6 7">DSM 105466</strain>
    </source>
</reference>
<evidence type="ECO:0000256" key="4">
    <source>
        <dbReference type="ARBA" id="ARBA00023136"/>
    </source>
</evidence>
<dbReference type="STRING" id="5539.A0A3E2HIM8"/>
<organism evidence="6 7">
    <name type="scientific">Scytalidium lignicola</name>
    <name type="common">Hyphomycete</name>
    <dbReference type="NCBI Taxonomy" id="5539"/>
    <lineage>
        <taxon>Eukaryota</taxon>
        <taxon>Fungi</taxon>
        <taxon>Dikarya</taxon>
        <taxon>Ascomycota</taxon>
        <taxon>Pezizomycotina</taxon>
        <taxon>Leotiomycetes</taxon>
        <taxon>Leotiomycetes incertae sedis</taxon>
        <taxon>Scytalidium</taxon>
    </lineage>
</organism>
<name>A0A3E2HIM8_SCYLI</name>
<evidence type="ECO:0000256" key="1">
    <source>
        <dbReference type="ARBA" id="ARBA00004141"/>
    </source>
</evidence>
<comment type="subcellular location">
    <subcellularLocation>
        <location evidence="1">Membrane</location>
        <topology evidence="1">Multi-pass membrane protein</topology>
    </subcellularLocation>
</comment>
<feature type="transmembrane region" description="Helical" evidence="5">
    <location>
        <begin position="129"/>
        <end position="148"/>
    </location>
</feature>
<evidence type="ECO:0000313" key="6">
    <source>
        <dbReference type="EMBL" id="RFU33279.1"/>
    </source>
</evidence>
<dbReference type="EMBL" id="NCSJ02000038">
    <property type="protein sequence ID" value="RFU33279.1"/>
    <property type="molecule type" value="Genomic_DNA"/>
</dbReference>
<dbReference type="PANTHER" id="PTHR31465:SF11">
    <property type="entry name" value="DOMAIN PROTEIN, PUTATIVE (AFU_ORTHOLOGUE AFUA_3G10770)-RELATED"/>
    <property type="match status" value="1"/>
</dbReference>
<feature type="non-terminal residue" evidence="6">
    <location>
        <position position="295"/>
    </location>
</feature>
<dbReference type="GO" id="GO:0005886">
    <property type="term" value="C:plasma membrane"/>
    <property type="evidence" value="ECO:0007669"/>
    <property type="project" value="TreeGrafter"/>
</dbReference>
<feature type="transmembrane region" description="Helical" evidence="5">
    <location>
        <begin position="204"/>
        <end position="223"/>
    </location>
</feature>
<evidence type="ECO:0000256" key="3">
    <source>
        <dbReference type="ARBA" id="ARBA00022989"/>
    </source>
</evidence>
<dbReference type="GO" id="GO:0000324">
    <property type="term" value="C:fungal-type vacuole"/>
    <property type="evidence" value="ECO:0007669"/>
    <property type="project" value="TreeGrafter"/>
</dbReference>
<feature type="transmembrane region" description="Helical" evidence="5">
    <location>
        <begin position="168"/>
        <end position="192"/>
    </location>
</feature>